<reference evidence="1 2" key="1">
    <citation type="submission" date="2024-09" db="EMBL/GenBank/DDBJ databases">
        <authorList>
            <person name="Sun Q."/>
            <person name="Mori K."/>
        </authorList>
    </citation>
    <scope>NUCLEOTIDE SEQUENCE [LARGE SCALE GENOMIC DNA]</scope>
    <source>
        <strain evidence="1 2">JCM 3323</strain>
    </source>
</reference>
<dbReference type="Proteomes" id="UP001589646">
    <property type="component" value="Unassembled WGS sequence"/>
</dbReference>
<gene>
    <name evidence="1" type="ORF">ACFFRN_26380</name>
</gene>
<protein>
    <submittedName>
        <fullName evidence="1">Uncharacterized protein</fullName>
    </submittedName>
</protein>
<accession>A0ABV5Q4D6</accession>
<proteinExistence type="predicted"/>
<evidence type="ECO:0000313" key="2">
    <source>
        <dbReference type="Proteomes" id="UP001589646"/>
    </source>
</evidence>
<keyword evidence="2" id="KW-1185">Reference proteome</keyword>
<dbReference type="RefSeq" id="WP_346125127.1">
    <property type="nucleotide sequence ID" value="NZ_BAAAXC010000015.1"/>
</dbReference>
<name>A0ABV5Q4D6_9ACTN</name>
<evidence type="ECO:0000313" key="1">
    <source>
        <dbReference type="EMBL" id="MFB9530143.1"/>
    </source>
</evidence>
<dbReference type="EMBL" id="JBHMCE010000008">
    <property type="protein sequence ID" value="MFB9530143.1"/>
    <property type="molecule type" value="Genomic_DNA"/>
</dbReference>
<organism evidence="1 2">
    <name type="scientific">Nonomuraea roseola</name>
    <dbReference type="NCBI Taxonomy" id="46179"/>
    <lineage>
        <taxon>Bacteria</taxon>
        <taxon>Bacillati</taxon>
        <taxon>Actinomycetota</taxon>
        <taxon>Actinomycetes</taxon>
        <taxon>Streptosporangiales</taxon>
        <taxon>Streptosporangiaceae</taxon>
        <taxon>Nonomuraea</taxon>
    </lineage>
</organism>
<sequence length="93" mass="9456">MSHDTLCELVDARIERARSKAELAVTAAGETCERSAVRAAEAERLAAATPGKADTRAMIEQARAHALAQGQELADALAAKGAALKAGAADAGN</sequence>
<comment type="caution">
    <text evidence="1">The sequence shown here is derived from an EMBL/GenBank/DDBJ whole genome shotgun (WGS) entry which is preliminary data.</text>
</comment>